<sequence>MLKNIVKLENVCWYLQKGKIAGIQGANPKFDCHTAALRLSLLVVKVLMF</sequence>
<evidence type="ECO:0000313" key="1">
    <source>
        <dbReference type="EMBL" id="KAF5783094.1"/>
    </source>
</evidence>
<dbReference type="EMBL" id="MNCJ02000326">
    <property type="protein sequence ID" value="KAF5783094.1"/>
    <property type="molecule type" value="Genomic_DNA"/>
</dbReference>
<reference evidence="1" key="1">
    <citation type="journal article" date="2017" name="Nature">
        <title>The sunflower genome provides insights into oil metabolism, flowering and Asterid evolution.</title>
        <authorList>
            <person name="Badouin H."/>
            <person name="Gouzy J."/>
            <person name="Grassa C.J."/>
            <person name="Murat F."/>
            <person name="Staton S.E."/>
            <person name="Cottret L."/>
            <person name="Lelandais-Briere C."/>
            <person name="Owens G.L."/>
            <person name="Carrere S."/>
            <person name="Mayjonade B."/>
            <person name="Legrand L."/>
            <person name="Gill N."/>
            <person name="Kane N.C."/>
            <person name="Bowers J.E."/>
            <person name="Hubner S."/>
            <person name="Bellec A."/>
            <person name="Berard A."/>
            <person name="Berges H."/>
            <person name="Blanchet N."/>
            <person name="Boniface M.C."/>
            <person name="Brunel D."/>
            <person name="Catrice O."/>
            <person name="Chaidir N."/>
            <person name="Claudel C."/>
            <person name="Donnadieu C."/>
            <person name="Faraut T."/>
            <person name="Fievet G."/>
            <person name="Helmstetter N."/>
            <person name="King M."/>
            <person name="Knapp S.J."/>
            <person name="Lai Z."/>
            <person name="Le Paslier M.C."/>
            <person name="Lippi Y."/>
            <person name="Lorenzon L."/>
            <person name="Mandel J.R."/>
            <person name="Marage G."/>
            <person name="Marchand G."/>
            <person name="Marquand E."/>
            <person name="Bret-Mestries E."/>
            <person name="Morien E."/>
            <person name="Nambeesan S."/>
            <person name="Nguyen T."/>
            <person name="Pegot-Espagnet P."/>
            <person name="Pouilly N."/>
            <person name="Raftis F."/>
            <person name="Sallet E."/>
            <person name="Schiex T."/>
            <person name="Thomas J."/>
            <person name="Vandecasteele C."/>
            <person name="Vares D."/>
            <person name="Vear F."/>
            <person name="Vautrin S."/>
            <person name="Crespi M."/>
            <person name="Mangin B."/>
            <person name="Burke J.M."/>
            <person name="Salse J."/>
            <person name="Munos S."/>
            <person name="Vincourt P."/>
            <person name="Rieseberg L.H."/>
            <person name="Langlade N.B."/>
        </authorList>
    </citation>
    <scope>NUCLEOTIDE SEQUENCE</scope>
    <source>
        <tissue evidence="1">Leaves</tissue>
    </source>
</reference>
<name>A0A9K3N115_HELAN</name>
<gene>
    <name evidence="1" type="ORF">HanXRQr2_Chr11g0503921</name>
</gene>
<protein>
    <submittedName>
        <fullName evidence="1">Uncharacterized protein</fullName>
    </submittedName>
</protein>
<organism evidence="1 2">
    <name type="scientific">Helianthus annuus</name>
    <name type="common">Common sunflower</name>
    <dbReference type="NCBI Taxonomy" id="4232"/>
    <lineage>
        <taxon>Eukaryota</taxon>
        <taxon>Viridiplantae</taxon>
        <taxon>Streptophyta</taxon>
        <taxon>Embryophyta</taxon>
        <taxon>Tracheophyta</taxon>
        <taxon>Spermatophyta</taxon>
        <taxon>Magnoliopsida</taxon>
        <taxon>eudicotyledons</taxon>
        <taxon>Gunneridae</taxon>
        <taxon>Pentapetalae</taxon>
        <taxon>asterids</taxon>
        <taxon>campanulids</taxon>
        <taxon>Asterales</taxon>
        <taxon>Asteraceae</taxon>
        <taxon>Asteroideae</taxon>
        <taxon>Heliantheae alliance</taxon>
        <taxon>Heliantheae</taxon>
        <taxon>Helianthus</taxon>
    </lineage>
</organism>
<dbReference type="Gramene" id="mRNA:HanXRQr2_Chr11g0503921">
    <property type="protein sequence ID" value="mRNA:HanXRQr2_Chr11g0503921"/>
    <property type="gene ID" value="HanXRQr2_Chr11g0503921"/>
</dbReference>
<dbReference type="AlphaFoldDB" id="A0A9K3N115"/>
<keyword evidence="2" id="KW-1185">Reference proteome</keyword>
<evidence type="ECO:0000313" key="2">
    <source>
        <dbReference type="Proteomes" id="UP000215914"/>
    </source>
</evidence>
<reference evidence="1" key="2">
    <citation type="submission" date="2020-06" db="EMBL/GenBank/DDBJ databases">
        <title>Helianthus annuus Genome sequencing and assembly Release 2.</title>
        <authorList>
            <person name="Gouzy J."/>
            <person name="Langlade N."/>
            <person name="Munos S."/>
        </authorList>
    </citation>
    <scope>NUCLEOTIDE SEQUENCE</scope>
    <source>
        <tissue evidence="1">Leaves</tissue>
    </source>
</reference>
<accession>A0A9K3N115</accession>
<proteinExistence type="predicted"/>
<comment type="caution">
    <text evidence="1">The sequence shown here is derived from an EMBL/GenBank/DDBJ whole genome shotgun (WGS) entry which is preliminary data.</text>
</comment>
<dbReference type="Proteomes" id="UP000215914">
    <property type="component" value="Unassembled WGS sequence"/>
</dbReference>